<protein>
    <submittedName>
        <fullName evidence="1">Uncharacterized protein</fullName>
    </submittedName>
</protein>
<evidence type="ECO:0000313" key="1">
    <source>
        <dbReference type="EMBL" id="OQW85746.1"/>
    </source>
</evidence>
<dbReference type="AlphaFoldDB" id="A0A1W9KNL0"/>
<reference evidence="1 2" key="1">
    <citation type="submission" date="2017-01" db="EMBL/GenBank/DDBJ databases">
        <title>Novel large sulfur bacteria in the metagenomes of groundwater-fed chemosynthetic microbial mats in the Lake Huron basin.</title>
        <authorList>
            <person name="Sharrar A.M."/>
            <person name="Flood B.E."/>
            <person name="Bailey J.V."/>
            <person name="Jones D.S."/>
            <person name="Biddanda B."/>
            <person name="Ruberg S.A."/>
            <person name="Marcus D.N."/>
            <person name="Dick G.J."/>
        </authorList>
    </citation>
    <scope>NUCLEOTIDE SEQUENCE [LARGE SCALE GENOMIC DNA]</scope>
    <source>
        <strain evidence="1">A7</strain>
    </source>
</reference>
<feature type="non-terminal residue" evidence="1">
    <location>
        <position position="255"/>
    </location>
</feature>
<proteinExistence type="predicted"/>
<evidence type="ECO:0000313" key="2">
    <source>
        <dbReference type="Proteomes" id="UP000192505"/>
    </source>
</evidence>
<organism evidence="1 2">
    <name type="scientific">Rhodoferax ferrireducens</name>
    <dbReference type="NCBI Taxonomy" id="192843"/>
    <lineage>
        <taxon>Bacteria</taxon>
        <taxon>Pseudomonadati</taxon>
        <taxon>Pseudomonadota</taxon>
        <taxon>Betaproteobacteria</taxon>
        <taxon>Burkholderiales</taxon>
        <taxon>Comamonadaceae</taxon>
        <taxon>Rhodoferax</taxon>
    </lineage>
</organism>
<sequence length="255" mass="28859">MSKKQKQTDRDAYISEAFRDYLREHLAGFADEPLDAQMELTRMIKKCGNRYQAHSHYPGWSFFTFVSLEAKFGRGKFNGINERLGIFETRMDWSLKEGRTKPYRLTPHLDSLRKQFFSKPPKVGTRLLAGSGEVRHKAPDNAIVSKAKTKTGKLVTQSGWTVPVLSPVPVNQAKLEELHALMEVELEKHSKGLSTACPVDPKHAGYVMLDIQLILHSAHNTVAPGCVIHRYEQSSSGRMYSTDVNLQTVSRQARF</sequence>
<name>A0A1W9KNL0_9BURK</name>
<dbReference type="EMBL" id="MTEI01000038">
    <property type="protein sequence ID" value="OQW85746.1"/>
    <property type="molecule type" value="Genomic_DNA"/>
</dbReference>
<accession>A0A1W9KNL0</accession>
<comment type="caution">
    <text evidence="1">The sequence shown here is derived from an EMBL/GenBank/DDBJ whole genome shotgun (WGS) entry which is preliminary data.</text>
</comment>
<gene>
    <name evidence="1" type="ORF">BWK72_20655</name>
</gene>
<dbReference type="Proteomes" id="UP000192505">
    <property type="component" value="Unassembled WGS sequence"/>
</dbReference>